<evidence type="ECO:0000313" key="4">
    <source>
        <dbReference type="Proteomes" id="UP000267841"/>
    </source>
</evidence>
<dbReference type="AlphaFoldDB" id="A0A497XSF3"/>
<keyword evidence="1" id="KW-1133">Transmembrane helix</keyword>
<name>A0A497XSF3_9AQUI</name>
<accession>A0A497XSF3</accession>
<dbReference type="InterPro" id="IPR012334">
    <property type="entry name" value="Pectin_lyas_fold"/>
</dbReference>
<dbReference type="SUPFAM" id="SSF51126">
    <property type="entry name" value="Pectin lyase-like"/>
    <property type="match status" value="1"/>
</dbReference>
<dbReference type="EMBL" id="RCCJ01000001">
    <property type="protein sequence ID" value="RLJ71224.1"/>
    <property type="molecule type" value="Genomic_DNA"/>
</dbReference>
<dbReference type="InterPro" id="IPR011050">
    <property type="entry name" value="Pectin_lyase_fold/virulence"/>
</dbReference>
<evidence type="ECO:0000259" key="2">
    <source>
        <dbReference type="Pfam" id="PF13229"/>
    </source>
</evidence>
<dbReference type="InterPro" id="IPR039448">
    <property type="entry name" value="Beta_helix"/>
</dbReference>
<dbReference type="Proteomes" id="UP000267841">
    <property type="component" value="Unassembled WGS sequence"/>
</dbReference>
<dbReference type="RefSeq" id="WP_121012274.1">
    <property type="nucleotide sequence ID" value="NZ_RCCJ01000001.1"/>
</dbReference>
<sequence>MSGLTFLIVCIFALFRLIYGEDLYVSPVHQGDACDQFFPCSFQTALSRAEGNEESDTIYVSPGTYLIGNTLEVNVSDKERLTIKPLDPDKMPVLDGGGNLRIMKVSFVETQVTIEGLVFQNGNAGSEDGGALYVSGEATVAFFLRNSTFISNTARKGGAVFVTNTVGKVFIPGNRFEGNTSYGEGSALYTPCFSYSSLDFALIERNTFLNNLGDSTVYLNASGNNCSFTGNLLANNSSVNMPYGVLYMDVSGKAHVVNNTIYGSDMVGIYARLSDQNAEINLYNNIVWKTGETAFAGKSLTVLANSGRLRIFNNFMGQAFLLDPDADGTSDDTVVSEGVYLKDTSASMYSYNANLFTDPKFVNPQGGDFRLQGTSPAIDSGTSDLPAGAYLGTKDIDTNPREVDGNADEIPVVDRGAFEYNPLGVGTGGCTSASLSPLGLLLLLILLTKRFIR</sequence>
<dbReference type="Pfam" id="PF13229">
    <property type="entry name" value="Beta_helix"/>
    <property type="match status" value="1"/>
</dbReference>
<dbReference type="OrthoDB" id="1491394at2"/>
<dbReference type="Gene3D" id="2.160.20.10">
    <property type="entry name" value="Single-stranded right-handed beta-helix, Pectin lyase-like"/>
    <property type="match status" value="1"/>
</dbReference>
<organism evidence="3 4">
    <name type="scientific">Hydrogenivirga caldilitoris</name>
    <dbReference type="NCBI Taxonomy" id="246264"/>
    <lineage>
        <taxon>Bacteria</taxon>
        <taxon>Pseudomonadati</taxon>
        <taxon>Aquificota</taxon>
        <taxon>Aquificia</taxon>
        <taxon>Aquificales</taxon>
        <taxon>Aquificaceae</taxon>
        <taxon>Hydrogenivirga</taxon>
    </lineage>
</organism>
<feature type="domain" description="Right handed beta helix" evidence="2">
    <location>
        <begin position="112"/>
        <end position="285"/>
    </location>
</feature>
<feature type="transmembrane region" description="Helical" evidence="1">
    <location>
        <begin position="423"/>
        <end position="447"/>
    </location>
</feature>
<evidence type="ECO:0000313" key="3">
    <source>
        <dbReference type="EMBL" id="RLJ71224.1"/>
    </source>
</evidence>
<evidence type="ECO:0000256" key="1">
    <source>
        <dbReference type="SAM" id="Phobius"/>
    </source>
</evidence>
<comment type="caution">
    <text evidence="3">The sequence shown here is derived from an EMBL/GenBank/DDBJ whole genome shotgun (WGS) entry which is preliminary data.</text>
</comment>
<proteinExistence type="predicted"/>
<keyword evidence="4" id="KW-1185">Reference proteome</keyword>
<keyword evidence="1" id="KW-0812">Transmembrane</keyword>
<gene>
    <name evidence="3" type="ORF">BCF55_1523</name>
</gene>
<reference evidence="3 4" key="1">
    <citation type="submission" date="2018-10" db="EMBL/GenBank/DDBJ databases">
        <title>Genomic Encyclopedia of Archaeal and Bacterial Type Strains, Phase II (KMG-II): from individual species to whole genera.</title>
        <authorList>
            <person name="Goeker M."/>
        </authorList>
    </citation>
    <scope>NUCLEOTIDE SEQUENCE [LARGE SCALE GENOMIC DNA]</scope>
    <source>
        <strain evidence="3 4">DSM 16510</strain>
    </source>
</reference>
<protein>
    <submittedName>
        <fullName evidence="3">Putative outer membrane repeat protein</fullName>
    </submittedName>
</protein>
<keyword evidence="1" id="KW-0472">Membrane</keyword>